<keyword evidence="14" id="KW-1185">Reference proteome</keyword>
<feature type="domain" description="PNPLA" evidence="11">
    <location>
        <begin position="336"/>
        <end position="499"/>
    </location>
</feature>
<dbReference type="GO" id="GO:0016042">
    <property type="term" value="P:lipid catabolic process"/>
    <property type="evidence" value="ECO:0007669"/>
    <property type="project" value="UniProtKB-UniRule"/>
</dbReference>
<dbReference type="AlphaFoldDB" id="A0A378I900"/>
<dbReference type="Gene3D" id="2.60.120.10">
    <property type="entry name" value="Jelly Rolls"/>
    <property type="match status" value="1"/>
</dbReference>
<dbReference type="InterPro" id="IPR016035">
    <property type="entry name" value="Acyl_Trfase/lysoPLipase"/>
</dbReference>
<evidence type="ECO:0000256" key="7">
    <source>
        <dbReference type="ARBA" id="ARBA00023098"/>
    </source>
</evidence>
<dbReference type="Pfam" id="PF00027">
    <property type="entry name" value="cNMP_binding"/>
    <property type="match status" value="1"/>
</dbReference>
<dbReference type="InterPro" id="IPR056556">
    <property type="entry name" value="NTE1_P-loop_dom"/>
</dbReference>
<evidence type="ECO:0000259" key="10">
    <source>
        <dbReference type="PROSITE" id="PS50042"/>
    </source>
</evidence>
<proteinExistence type="inferred from homology"/>
<evidence type="ECO:0000259" key="11">
    <source>
        <dbReference type="PROSITE" id="PS51635"/>
    </source>
</evidence>
<dbReference type="PROSITE" id="PS50042">
    <property type="entry name" value="CNMP_BINDING_3"/>
    <property type="match status" value="1"/>
</dbReference>
<dbReference type="OrthoDB" id="5290098at2"/>
<keyword evidence="8" id="KW-0472">Membrane</keyword>
<dbReference type="InterPro" id="IPR050301">
    <property type="entry name" value="NTE"/>
</dbReference>
<keyword evidence="5 9" id="KW-0442">Lipid degradation</keyword>
<feature type="active site" description="Nucleophile" evidence="9">
    <location>
        <position position="369"/>
    </location>
</feature>
<accession>A0A378I900</accession>
<reference evidence="12 14" key="1">
    <citation type="submission" date="2015-11" db="EMBL/GenBank/DDBJ databases">
        <title>Genomic analysis of 38 Legionella species identifies large and diverse effector repertoires.</title>
        <authorList>
            <person name="Burstein D."/>
            <person name="Amaro F."/>
            <person name="Zusman T."/>
            <person name="Lifshitz Z."/>
            <person name="Cohen O."/>
            <person name="Gilbert J.A."/>
            <person name="Pupko T."/>
            <person name="Shuman H.A."/>
            <person name="Segal G."/>
        </authorList>
    </citation>
    <scope>NUCLEOTIDE SEQUENCE [LARGE SCALE GENOMIC DNA]</scope>
    <source>
        <strain evidence="12 14">CDC#1407-AL-14</strain>
    </source>
</reference>
<keyword evidence="4 9" id="KW-0378">Hydrolase</keyword>
<dbReference type="PANTHER" id="PTHR14226:SF29">
    <property type="entry name" value="NEUROPATHY TARGET ESTERASE SWS"/>
    <property type="match status" value="1"/>
</dbReference>
<dbReference type="SUPFAM" id="SSF51206">
    <property type="entry name" value="cAMP-binding domain-like"/>
    <property type="match status" value="1"/>
</dbReference>
<dbReference type="GO" id="GO:0004622">
    <property type="term" value="F:phosphatidylcholine lysophospholipase activity"/>
    <property type="evidence" value="ECO:0007669"/>
    <property type="project" value="UniProtKB-ARBA"/>
</dbReference>
<evidence type="ECO:0000256" key="3">
    <source>
        <dbReference type="ARBA" id="ARBA00022692"/>
    </source>
</evidence>
<feature type="active site" description="Proton acceptor" evidence="9">
    <location>
        <position position="486"/>
    </location>
</feature>
<reference evidence="13 15" key="2">
    <citation type="submission" date="2018-06" db="EMBL/GenBank/DDBJ databases">
        <authorList>
            <consortium name="Pathogen Informatics"/>
            <person name="Doyle S."/>
        </authorList>
    </citation>
    <scope>NUCLEOTIDE SEQUENCE [LARGE SCALE GENOMIC DNA]</scope>
    <source>
        <strain evidence="13 15">NCTC12437</strain>
    </source>
</reference>
<dbReference type="Gene3D" id="3.40.1090.10">
    <property type="entry name" value="Cytosolic phospholipase A2 catalytic domain"/>
    <property type="match status" value="2"/>
</dbReference>
<dbReference type="InterPro" id="IPR002641">
    <property type="entry name" value="PNPLA_dom"/>
</dbReference>
<dbReference type="SUPFAM" id="SSF52151">
    <property type="entry name" value="FabD/lysophospholipase-like"/>
    <property type="match status" value="1"/>
</dbReference>
<keyword evidence="3" id="KW-0812">Transmembrane</keyword>
<dbReference type="GO" id="GO:0016020">
    <property type="term" value="C:membrane"/>
    <property type="evidence" value="ECO:0007669"/>
    <property type="project" value="UniProtKB-SubCell"/>
</dbReference>
<comment type="similarity">
    <text evidence="2">Belongs to the NTE family.</text>
</comment>
<dbReference type="InterPro" id="IPR014710">
    <property type="entry name" value="RmlC-like_jellyroll"/>
</dbReference>
<evidence type="ECO:0000256" key="9">
    <source>
        <dbReference type="PROSITE-ProRule" id="PRU01161"/>
    </source>
</evidence>
<organism evidence="13 15">
    <name type="scientific">Legionella birminghamensis</name>
    <dbReference type="NCBI Taxonomy" id="28083"/>
    <lineage>
        <taxon>Bacteria</taxon>
        <taxon>Pseudomonadati</taxon>
        <taxon>Pseudomonadota</taxon>
        <taxon>Gammaproteobacteria</taxon>
        <taxon>Legionellales</taxon>
        <taxon>Legionellaceae</taxon>
        <taxon>Legionella</taxon>
    </lineage>
</organism>
<dbReference type="CDD" id="cd07205">
    <property type="entry name" value="Pat_PNPLA6_PNPLA7_NTE1_like"/>
    <property type="match status" value="1"/>
</dbReference>
<dbReference type="SMART" id="SM00100">
    <property type="entry name" value="cNMP"/>
    <property type="match status" value="1"/>
</dbReference>
<evidence type="ECO:0000256" key="2">
    <source>
        <dbReference type="ARBA" id="ARBA00006636"/>
    </source>
</evidence>
<feature type="domain" description="Cyclic nucleotide-binding" evidence="10">
    <location>
        <begin position="23"/>
        <end position="121"/>
    </location>
</feature>
<gene>
    <name evidence="13" type="primary">rssA_1</name>
    <name evidence="12" type="ORF">Lbir_2571</name>
    <name evidence="13" type="ORF">NCTC12437_01094</name>
</gene>
<dbReference type="Pfam" id="PF01734">
    <property type="entry name" value="Patatin"/>
    <property type="match status" value="1"/>
</dbReference>
<evidence type="ECO:0000313" key="12">
    <source>
        <dbReference type="EMBL" id="KTC67969.1"/>
    </source>
</evidence>
<dbReference type="Proteomes" id="UP000054735">
    <property type="component" value="Unassembled WGS sequence"/>
</dbReference>
<feature type="short sequence motif" description="DGA/G" evidence="9">
    <location>
        <begin position="486"/>
        <end position="488"/>
    </location>
</feature>
<dbReference type="InterPro" id="IPR018490">
    <property type="entry name" value="cNMP-bd_dom_sf"/>
</dbReference>
<feature type="short sequence motif" description="GXSXG" evidence="9">
    <location>
        <begin position="367"/>
        <end position="371"/>
    </location>
</feature>
<sequence length="618" mass="68912">MDDLNLDEVDEKRIMERLSNTPIFANLSQEQYHILLKLSEKVYLKSGSILFNQGDSSDGLYIVIYGHLIAYIPKEKSVKMVGVIKEGETVGELGVFSNRPRTLSVKASQYSLLLKISRSAFIEFWKNFAGVDVQLQITDSIITRSQSVIKLLSTDKLCRHIAIIPATETPIPAHFIEQLKANIQDKHQLMVIEANPLTENKQCIIQDALDQAENQNKTIIFILSDVAILEYYFNILASKEGTIILENIDAIFCIASGHQEPHLNQFASRLLGEMNLPFVSRKELVLLHGKLNALLPEKTSSWLSLSSFTLHHQIRMSYQKDYQRLIRFIIGKPVALVLSGGGAKGWAALGTLKALSEANIDIDAIAGTSAGSLVAAAYALYQDFNIVHQKLLPLTKLGQKSVSFLNLSYPLVSITNGKEFTETIYQIFDNLYAEDLWLPFFSMACNLNTGKEVRDATGLLKDNLRCSCSLPLVFPPMVKNGQLYVDGGLLNNLPVDQMRSLIGKQSYIIAVNQSETAVDHHIYNFPAIVSFKMGILRRIGLKYREWVYPPLLETFLKSLLVGSVAKTAANSKAANLLIEPPMNHLPFLNLKQDKIKQVIDIGYETTKSALGNADITPL</sequence>
<name>A0A378I900_9GAMM</name>
<evidence type="ECO:0000313" key="15">
    <source>
        <dbReference type="Proteomes" id="UP000255066"/>
    </source>
</evidence>
<dbReference type="Proteomes" id="UP000255066">
    <property type="component" value="Unassembled WGS sequence"/>
</dbReference>
<comment type="subcellular location">
    <subcellularLocation>
        <location evidence="1">Membrane</location>
    </subcellularLocation>
</comment>
<evidence type="ECO:0000256" key="8">
    <source>
        <dbReference type="ARBA" id="ARBA00023136"/>
    </source>
</evidence>
<evidence type="ECO:0000256" key="1">
    <source>
        <dbReference type="ARBA" id="ARBA00004370"/>
    </source>
</evidence>
<dbReference type="PANTHER" id="PTHR14226">
    <property type="entry name" value="NEUROPATHY TARGET ESTERASE/SWISS CHEESE D.MELANOGASTER"/>
    <property type="match status" value="1"/>
</dbReference>
<keyword evidence="7 9" id="KW-0443">Lipid metabolism</keyword>
<evidence type="ECO:0000256" key="5">
    <source>
        <dbReference type="ARBA" id="ARBA00022963"/>
    </source>
</evidence>
<evidence type="ECO:0000313" key="13">
    <source>
        <dbReference type="EMBL" id="STX31322.1"/>
    </source>
</evidence>
<dbReference type="EMBL" id="LNXT01000048">
    <property type="protein sequence ID" value="KTC67969.1"/>
    <property type="molecule type" value="Genomic_DNA"/>
</dbReference>
<keyword evidence="6" id="KW-1133">Transmembrane helix</keyword>
<protein>
    <submittedName>
        <fullName evidence="13">Patatin-like phospholipase</fullName>
    </submittedName>
</protein>
<dbReference type="CDD" id="cd00038">
    <property type="entry name" value="CAP_ED"/>
    <property type="match status" value="1"/>
</dbReference>
<dbReference type="InterPro" id="IPR000595">
    <property type="entry name" value="cNMP-bd_dom"/>
</dbReference>
<dbReference type="RefSeq" id="WP_058524568.1">
    <property type="nucleotide sequence ID" value="NZ_CAAAHV010000027.1"/>
</dbReference>
<evidence type="ECO:0000256" key="4">
    <source>
        <dbReference type="ARBA" id="ARBA00022801"/>
    </source>
</evidence>
<feature type="short sequence motif" description="GXGXXG" evidence="9">
    <location>
        <begin position="340"/>
        <end position="345"/>
    </location>
</feature>
<dbReference type="STRING" id="28083.Lbir_2571"/>
<dbReference type="Pfam" id="PF24179">
    <property type="entry name" value="NTE_Ploop"/>
    <property type="match status" value="1"/>
</dbReference>
<evidence type="ECO:0000313" key="14">
    <source>
        <dbReference type="Proteomes" id="UP000054735"/>
    </source>
</evidence>
<evidence type="ECO:0000256" key="6">
    <source>
        <dbReference type="ARBA" id="ARBA00022989"/>
    </source>
</evidence>
<dbReference type="EMBL" id="UGNW01000001">
    <property type="protein sequence ID" value="STX31322.1"/>
    <property type="molecule type" value="Genomic_DNA"/>
</dbReference>
<dbReference type="PROSITE" id="PS51635">
    <property type="entry name" value="PNPLA"/>
    <property type="match status" value="1"/>
</dbReference>